<evidence type="ECO:0000256" key="6">
    <source>
        <dbReference type="HAMAP-Rule" id="MF_00445"/>
    </source>
</evidence>
<dbReference type="Proteomes" id="UP000223071">
    <property type="component" value="Unassembled WGS sequence"/>
</dbReference>
<comment type="similarity">
    <text evidence="6">Belongs to the complex I subunit 2 family.</text>
</comment>
<dbReference type="GO" id="GO:0042773">
    <property type="term" value="P:ATP synthesis coupled electron transport"/>
    <property type="evidence" value="ECO:0007669"/>
    <property type="project" value="InterPro"/>
</dbReference>
<evidence type="ECO:0000256" key="7">
    <source>
        <dbReference type="RuleBase" id="RU000320"/>
    </source>
</evidence>
<evidence type="ECO:0000256" key="2">
    <source>
        <dbReference type="ARBA" id="ARBA00022475"/>
    </source>
</evidence>
<dbReference type="InterPro" id="IPR010096">
    <property type="entry name" value="NADH-Q_OxRdtase_suN/2"/>
</dbReference>
<comment type="function">
    <text evidence="6">NDH-1 shuttles electrons from NADH, via FMN and iron-sulfur (Fe-S) centers, to quinones in the respiratory chain. The immediate electron acceptor for the enzyme in this species is believed to be ubiquinone. Couples the redox reaction to proton translocation (for every two electrons transferred, four hydrogen ions are translocated across the cytoplasmic membrane), and thus conserves the redox energy in a proton gradient.</text>
</comment>
<feature type="transmembrane region" description="Helical" evidence="6">
    <location>
        <begin position="410"/>
        <end position="430"/>
    </location>
</feature>
<dbReference type="EC" id="7.1.1.-" evidence="6"/>
<feature type="transmembrane region" description="Helical" evidence="6">
    <location>
        <begin position="451"/>
        <end position="469"/>
    </location>
</feature>
<feature type="transmembrane region" description="Helical" evidence="6">
    <location>
        <begin position="127"/>
        <end position="146"/>
    </location>
</feature>
<dbReference type="GO" id="GO:0048038">
    <property type="term" value="F:quinone binding"/>
    <property type="evidence" value="ECO:0007669"/>
    <property type="project" value="UniProtKB-KW"/>
</dbReference>
<dbReference type="NCBIfam" id="TIGR01770">
    <property type="entry name" value="NDH_I_N"/>
    <property type="match status" value="1"/>
</dbReference>
<dbReference type="RefSeq" id="WP_098503109.1">
    <property type="nucleotide sequence ID" value="NZ_PDJQ01000001.1"/>
</dbReference>
<comment type="subcellular location">
    <subcellularLocation>
        <location evidence="6">Cell membrane</location>
        <topology evidence="6">Multi-pass membrane protein</topology>
    </subcellularLocation>
    <subcellularLocation>
        <location evidence="1">Endomembrane system</location>
        <topology evidence="1">Multi-pass membrane protein</topology>
    </subcellularLocation>
    <subcellularLocation>
        <location evidence="7">Membrane</location>
        <topology evidence="7">Multi-pass membrane protein</topology>
    </subcellularLocation>
</comment>
<feature type="transmembrane region" description="Helical" evidence="6">
    <location>
        <begin position="238"/>
        <end position="259"/>
    </location>
</feature>
<evidence type="ECO:0000259" key="8">
    <source>
        <dbReference type="Pfam" id="PF00361"/>
    </source>
</evidence>
<feature type="transmembrane region" description="Helical" evidence="6">
    <location>
        <begin position="373"/>
        <end position="395"/>
    </location>
</feature>
<gene>
    <name evidence="6" type="primary">nuoN</name>
    <name evidence="9" type="ORF">A9A59_0866</name>
</gene>
<keyword evidence="6" id="KW-0874">Quinone</keyword>
<keyword evidence="2 6" id="KW-1003">Cell membrane</keyword>
<name>A0A2A9HCH2_TEPT2</name>
<evidence type="ECO:0000256" key="5">
    <source>
        <dbReference type="ARBA" id="ARBA00023136"/>
    </source>
</evidence>
<organism evidence="9 10">
    <name type="scientific">Tepidiforma thermophila (strain KCTC 52669 / CGMCC 1.13589 / G233)</name>
    <dbReference type="NCBI Taxonomy" id="2761530"/>
    <lineage>
        <taxon>Bacteria</taxon>
        <taxon>Bacillati</taxon>
        <taxon>Chloroflexota</taxon>
        <taxon>Tepidiformia</taxon>
        <taxon>Tepidiformales</taxon>
        <taxon>Tepidiformaceae</taxon>
        <taxon>Tepidiforma</taxon>
    </lineage>
</organism>
<feature type="transmembrane region" description="Helical" evidence="6">
    <location>
        <begin position="297"/>
        <end position="319"/>
    </location>
</feature>
<evidence type="ECO:0000313" key="9">
    <source>
        <dbReference type="EMBL" id="PFG73664.1"/>
    </source>
</evidence>
<evidence type="ECO:0000256" key="1">
    <source>
        <dbReference type="ARBA" id="ARBA00004127"/>
    </source>
</evidence>
<dbReference type="GO" id="GO:0005886">
    <property type="term" value="C:plasma membrane"/>
    <property type="evidence" value="ECO:0007669"/>
    <property type="project" value="UniProtKB-SubCell"/>
</dbReference>
<feature type="transmembrane region" description="Helical" evidence="6">
    <location>
        <begin position="158"/>
        <end position="177"/>
    </location>
</feature>
<feature type="transmembrane region" description="Helical" evidence="6">
    <location>
        <begin position="331"/>
        <end position="353"/>
    </location>
</feature>
<sequence>MRDYALFIPEYIACGVALLIIAIELFAPKVRKDTLAYLTALGALAWFAAGLAFLDRDPKSYQGLFLSDDFTSFFRLLAAGIVFVVALMSAEFLKRHKGVDHGEFYGLLLVAGSAMTVMAGATELLTAYLALEVLSFSLYILVGILKRDLRSNEASLKYILLGAFSSALFLYGLSLVYGTAGTTSYAGIAEAYASRDSGLDPAVVVGLMLILAGVGFKVSAAPFHMWAPDAYEGAPLPITAFLSTLSKAAGFALILRLFSSAFVTDAETWRWAFLALAALTMTVGNLIAIQQKNLKRLVAYSSIGQVGYMLISIAALGYGDAQVGINATSGLLVHLVGYIVTTLALFSALTAAVNRTGSEEIAGLRGLAETQPFLALVITASLFSFAGLPFFAGFATKLFLLQGATTDETIWVVALAVLNSFISLYYYLMVIRQMYLFDPVGDASRYRVQPVLWGLAAVLLVGILFIGMYPGPAFEFSEQAARPLFDAASAAAAARVQAP</sequence>
<keyword evidence="4 6" id="KW-1133">Transmembrane helix</keyword>
<dbReference type="EMBL" id="PDJQ01000001">
    <property type="protein sequence ID" value="PFG73664.1"/>
    <property type="molecule type" value="Genomic_DNA"/>
</dbReference>
<evidence type="ECO:0000256" key="4">
    <source>
        <dbReference type="ARBA" id="ARBA00022989"/>
    </source>
</evidence>
<feature type="transmembrane region" description="Helical" evidence="6">
    <location>
        <begin position="202"/>
        <end position="226"/>
    </location>
</feature>
<feature type="transmembrane region" description="Helical" evidence="6">
    <location>
        <begin position="73"/>
        <end position="92"/>
    </location>
</feature>
<keyword evidence="6" id="KW-0830">Ubiquinone</keyword>
<keyword evidence="5 6" id="KW-0472">Membrane</keyword>
<dbReference type="HAMAP" id="MF_00445">
    <property type="entry name" value="NDH1_NuoN_1"/>
    <property type="match status" value="1"/>
</dbReference>
<feature type="transmembrane region" description="Helical" evidence="6">
    <location>
        <begin position="34"/>
        <end position="53"/>
    </location>
</feature>
<feature type="transmembrane region" description="Helical" evidence="6">
    <location>
        <begin position="6"/>
        <end position="27"/>
    </location>
</feature>
<keyword evidence="10" id="KW-1185">Reference proteome</keyword>
<proteinExistence type="inferred from homology"/>
<dbReference type="InterPro" id="IPR001750">
    <property type="entry name" value="ND/Mrp_TM"/>
</dbReference>
<dbReference type="AlphaFoldDB" id="A0A2A9HCH2"/>
<dbReference type="GO" id="GO:0012505">
    <property type="term" value="C:endomembrane system"/>
    <property type="evidence" value="ECO:0007669"/>
    <property type="project" value="UniProtKB-SubCell"/>
</dbReference>
<comment type="caution">
    <text evidence="9">The sequence shown here is derived from an EMBL/GenBank/DDBJ whole genome shotgun (WGS) entry which is preliminary data.</text>
</comment>
<feature type="transmembrane region" description="Helical" evidence="6">
    <location>
        <begin position="104"/>
        <end position="121"/>
    </location>
</feature>
<dbReference type="Pfam" id="PF00361">
    <property type="entry name" value="Proton_antipo_M"/>
    <property type="match status" value="1"/>
</dbReference>
<accession>A0A2A9HCH2</accession>
<comment type="catalytic activity">
    <reaction evidence="6">
        <text>a quinone + NADH + 5 H(+)(in) = a quinol + NAD(+) + 4 H(+)(out)</text>
        <dbReference type="Rhea" id="RHEA:57888"/>
        <dbReference type="ChEBI" id="CHEBI:15378"/>
        <dbReference type="ChEBI" id="CHEBI:24646"/>
        <dbReference type="ChEBI" id="CHEBI:57540"/>
        <dbReference type="ChEBI" id="CHEBI:57945"/>
        <dbReference type="ChEBI" id="CHEBI:132124"/>
    </reaction>
</comment>
<comment type="subunit">
    <text evidence="6">NDH-1 is composed of 14 different subunits. Subunits NuoA, H, J, K, L, M, N constitute the membrane sector of the complex.</text>
</comment>
<reference evidence="9 10" key="1">
    <citation type="submission" date="2017-09" db="EMBL/GenBank/DDBJ databases">
        <title>Sequencing the genomes of two abundant thermophiles in Great Basin hot springs: Thermocrinis jamiesonii and novel Chloroflexi Thermoflexus hugenholtzii.</title>
        <authorList>
            <person name="Hedlund B."/>
        </authorList>
    </citation>
    <scope>NUCLEOTIDE SEQUENCE [LARGE SCALE GENOMIC DNA]</scope>
    <source>
        <strain evidence="9 10">G233</strain>
    </source>
</reference>
<dbReference type="PANTHER" id="PTHR22773">
    <property type="entry name" value="NADH DEHYDROGENASE"/>
    <property type="match status" value="1"/>
</dbReference>
<feature type="transmembrane region" description="Helical" evidence="6">
    <location>
        <begin position="271"/>
        <end position="290"/>
    </location>
</feature>
<keyword evidence="6" id="KW-0520">NAD</keyword>
<dbReference type="GO" id="GO:0008137">
    <property type="term" value="F:NADH dehydrogenase (ubiquinone) activity"/>
    <property type="evidence" value="ECO:0007669"/>
    <property type="project" value="InterPro"/>
</dbReference>
<feature type="domain" description="NADH:quinone oxidoreductase/Mrp antiporter transmembrane" evidence="8">
    <location>
        <begin position="121"/>
        <end position="423"/>
    </location>
</feature>
<dbReference type="PRINTS" id="PR01434">
    <property type="entry name" value="NADHDHGNASE5"/>
</dbReference>
<keyword evidence="6" id="KW-1278">Translocase</keyword>
<protein>
    <recommendedName>
        <fullName evidence="6">NADH-quinone oxidoreductase subunit N</fullName>
        <ecNumber evidence="6">7.1.1.-</ecNumber>
    </recommendedName>
    <alternativeName>
        <fullName evidence="6">NADH dehydrogenase I subunit N</fullName>
    </alternativeName>
    <alternativeName>
        <fullName evidence="6">NDH-1 subunit N</fullName>
    </alternativeName>
</protein>
<dbReference type="GO" id="GO:0050136">
    <property type="term" value="F:NADH dehydrogenase (quinone) (non-electrogenic) activity"/>
    <property type="evidence" value="ECO:0007669"/>
    <property type="project" value="UniProtKB-UniRule"/>
</dbReference>
<evidence type="ECO:0000256" key="3">
    <source>
        <dbReference type="ARBA" id="ARBA00022692"/>
    </source>
</evidence>
<keyword evidence="3 6" id="KW-0812">Transmembrane</keyword>
<keyword evidence="6" id="KW-0813">Transport</keyword>
<evidence type="ECO:0000313" key="10">
    <source>
        <dbReference type="Proteomes" id="UP000223071"/>
    </source>
</evidence>